<reference evidence="1 3" key="1">
    <citation type="journal article" date="2023" name="G3 (Bethesda)">
        <title>A chromosome-length genome assembly and annotation of blackberry (Rubus argutus, cv. 'Hillquist').</title>
        <authorList>
            <person name="Bruna T."/>
            <person name="Aryal R."/>
            <person name="Dudchenko O."/>
            <person name="Sargent D.J."/>
            <person name="Mead D."/>
            <person name="Buti M."/>
            <person name="Cavallini A."/>
            <person name="Hytonen T."/>
            <person name="Andres J."/>
            <person name="Pham M."/>
            <person name="Weisz D."/>
            <person name="Mascagni F."/>
            <person name="Usai G."/>
            <person name="Natali L."/>
            <person name="Bassil N."/>
            <person name="Fernandez G.E."/>
            <person name="Lomsadze A."/>
            <person name="Armour M."/>
            <person name="Olukolu B."/>
            <person name="Poorten T."/>
            <person name="Britton C."/>
            <person name="Davik J."/>
            <person name="Ashrafi H."/>
            <person name="Aiden E.L."/>
            <person name="Borodovsky M."/>
            <person name="Worthington M."/>
        </authorList>
    </citation>
    <scope>NUCLEOTIDE SEQUENCE [LARGE SCALE GENOMIC DNA]</scope>
    <source>
        <strain evidence="1">PI 553951</strain>
    </source>
</reference>
<evidence type="ECO:0000313" key="1">
    <source>
        <dbReference type="EMBL" id="KAK9912425.1"/>
    </source>
</evidence>
<comment type="caution">
    <text evidence="1">The sequence shown here is derived from an EMBL/GenBank/DDBJ whole genome shotgun (WGS) entry which is preliminary data.</text>
</comment>
<organism evidence="1 3">
    <name type="scientific">Rubus argutus</name>
    <name type="common">Southern blackberry</name>
    <dbReference type="NCBI Taxonomy" id="59490"/>
    <lineage>
        <taxon>Eukaryota</taxon>
        <taxon>Viridiplantae</taxon>
        <taxon>Streptophyta</taxon>
        <taxon>Embryophyta</taxon>
        <taxon>Tracheophyta</taxon>
        <taxon>Spermatophyta</taxon>
        <taxon>Magnoliopsida</taxon>
        <taxon>eudicotyledons</taxon>
        <taxon>Gunneridae</taxon>
        <taxon>Pentapetalae</taxon>
        <taxon>rosids</taxon>
        <taxon>fabids</taxon>
        <taxon>Rosales</taxon>
        <taxon>Rosaceae</taxon>
        <taxon>Rosoideae</taxon>
        <taxon>Rosoideae incertae sedis</taxon>
        <taxon>Rubus</taxon>
    </lineage>
</organism>
<dbReference type="EMBL" id="JBEDUW010000007">
    <property type="protein sequence ID" value="KAK9912432.1"/>
    <property type="molecule type" value="Genomic_DNA"/>
</dbReference>
<dbReference type="Proteomes" id="UP001457282">
    <property type="component" value="Unassembled WGS sequence"/>
</dbReference>
<gene>
    <name evidence="1" type="ORF">M0R45_036290</name>
    <name evidence="2" type="ORF">M0R45_036297</name>
</gene>
<name>A0AAW1VXF7_RUBAR</name>
<dbReference type="AlphaFoldDB" id="A0AAW1VXF7"/>
<protein>
    <submittedName>
        <fullName evidence="1">Uncharacterized protein</fullName>
    </submittedName>
</protein>
<evidence type="ECO:0000313" key="2">
    <source>
        <dbReference type="EMBL" id="KAK9912432.1"/>
    </source>
</evidence>
<dbReference type="EMBL" id="JBEDUW010000007">
    <property type="protein sequence ID" value="KAK9912425.1"/>
    <property type="molecule type" value="Genomic_DNA"/>
</dbReference>
<evidence type="ECO:0000313" key="3">
    <source>
        <dbReference type="Proteomes" id="UP001457282"/>
    </source>
</evidence>
<proteinExistence type="predicted"/>
<keyword evidence="3" id="KW-1185">Reference proteome</keyword>
<accession>A0AAW1VXF7</accession>
<sequence>MLHEPQKHFGWKCQICTLSFTSLIENVSCETAKFQRKNPTAEIHVEQLELSLSRSVSHSYFRSNPMVATELLQWKPRHAPTMDPSPSFRDWSCSLMKARKIA</sequence>